<dbReference type="Proteomes" id="UP000239290">
    <property type="component" value="Unassembled WGS sequence"/>
</dbReference>
<accession>A0A2S8IJQ8</accession>
<organism evidence="1 2">
    <name type="scientific">Rhodococcus opacus</name>
    <name type="common">Nocardia opaca</name>
    <dbReference type="NCBI Taxonomy" id="37919"/>
    <lineage>
        <taxon>Bacteria</taxon>
        <taxon>Bacillati</taxon>
        <taxon>Actinomycetota</taxon>
        <taxon>Actinomycetes</taxon>
        <taxon>Mycobacteriales</taxon>
        <taxon>Nocardiaceae</taxon>
        <taxon>Rhodococcus</taxon>
    </lineage>
</organism>
<gene>
    <name evidence="1" type="ORF">C5613_39825</name>
</gene>
<evidence type="ECO:0000313" key="1">
    <source>
        <dbReference type="EMBL" id="PQP14899.1"/>
    </source>
</evidence>
<proteinExistence type="predicted"/>
<reference evidence="2" key="1">
    <citation type="submission" date="2018-02" db="EMBL/GenBank/DDBJ databases">
        <title>Draft genome sequencing of Rhodococcus opacus KU647198.</title>
        <authorList>
            <person name="Zheng B.-X."/>
        </authorList>
    </citation>
    <scope>NUCLEOTIDE SEQUENCE [LARGE SCALE GENOMIC DNA]</scope>
    <source>
        <strain evidence="2">04-OD7</strain>
    </source>
</reference>
<comment type="caution">
    <text evidence="1">The sequence shown here is derived from an EMBL/GenBank/DDBJ whole genome shotgun (WGS) entry which is preliminary data.</text>
</comment>
<evidence type="ECO:0000313" key="2">
    <source>
        <dbReference type="Proteomes" id="UP000239290"/>
    </source>
</evidence>
<dbReference type="AlphaFoldDB" id="A0A2S8IJQ8"/>
<protein>
    <submittedName>
        <fullName evidence="1">Uncharacterized protein</fullName>
    </submittedName>
</protein>
<name>A0A2S8IJQ8_RHOOP</name>
<sequence length="61" mass="6860">MVLSAVSSFVRTGGIRQDQSPRVIDITQLFKHTKQALTDLKLASCSEKSQSHIHTKTYLEE</sequence>
<dbReference type="EMBL" id="PUIO01000082">
    <property type="protein sequence ID" value="PQP14899.1"/>
    <property type="molecule type" value="Genomic_DNA"/>
</dbReference>